<dbReference type="EMBL" id="PDKK01000005">
    <property type="protein sequence ID" value="RXK05861.1"/>
    <property type="molecule type" value="Genomic_DNA"/>
</dbReference>
<dbReference type="InterPro" id="IPR002826">
    <property type="entry name" value="MptE-like"/>
</dbReference>
<comment type="caution">
    <text evidence="4">The sequence shown here is derived from an EMBL/GenBank/DDBJ whole genome shotgun (WGS) entry which is preliminary data.</text>
</comment>
<evidence type="ECO:0000256" key="1">
    <source>
        <dbReference type="SAM" id="Coils"/>
    </source>
</evidence>
<sequence>MSLEKAQEQLQEILVKTFFSNLELLKKFDNELYCRVNGLSQAIETEVYKERYFLEFIQEANEFDIYDSHTKEYLYKRKPKQFNRRLFNSVNLDKKSYFSSLLREPYDLNNSYQEVNFDYESYEELEPMIYNDMKEFTDILKDDTTKEKVFNRIEKFVFVGTLLGRHLIDIHRKIMAKSYFICENNLEIFRLSLFVINYADVFNGTKIRFSIMDDENSFIKKYQLFLEDNSDENYYIKYSTTNYNVSEMMNKIISTMYKINPMTFDYTRSLYNLVKLTSQRVNSDNILVANKKEKGFDFSNSNPVLFVAAGPSLQDNILWLKKYQDRFIIVAIGASYKLLLQNGITPDIISSVEPSFWELEKHHFTKENIENLQNTIFLFSIITPKQLTNTINPENVFYFEINNSFKSNSTIYKGYSVGELTVSLLLDMGVKELYMLGTDLAINKKTGETHFSNYKDLVKKEVQNINITKSLETTKTSYKDDLIPVTGNFEKEVLTTRIFISSIFAYMQTFEDFKKENQKVINLSNHGAYLQGSEAKKVEDIEINTFNKINKKDIKQILLENLNKISENKLTVGELAIVKKEIEYFSELIKCLENEKKHKIDNFNQLKQLLEATNQNIKKIGYATLLNFVYEEYSKLANIYICYCFNNKKIKNEQKKIMEVKKVWLNQVIRLTKQYIEYLEDILKSKGTF</sequence>
<evidence type="ECO:0000259" key="3">
    <source>
        <dbReference type="Pfam" id="PF20157"/>
    </source>
</evidence>
<dbReference type="OrthoDB" id="5291305at2"/>
<organism evidence="4 5">
    <name type="scientific">Halarcobacter ebronensis</name>
    <dbReference type="NCBI Taxonomy" id="1462615"/>
    <lineage>
        <taxon>Bacteria</taxon>
        <taxon>Pseudomonadati</taxon>
        <taxon>Campylobacterota</taxon>
        <taxon>Epsilonproteobacteria</taxon>
        <taxon>Campylobacterales</taxon>
        <taxon>Arcobacteraceae</taxon>
        <taxon>Halarcobacter</taxon>
    </lineage>
</organism>
<evidence type="ECO:0000313" key="4">
    <source>
        <dbReference type="EMBL" id="RXK05861.1"/>
    </source>
</evidence>
<feature type="coiled-coil region" evidence="1">
    <location>
        <begin position="575"/>
        <end position="609"/>
    </location>
</feature>
<gene>
    <name evidence="4" type="ORF">CRV07_07250</name>
</gene>
<keyword evidence="1" id="KW-0175">Coiled coil</keyword>
<dbReference type="InterPro" id="IPR045376">
    <property type="entry name" value="Maf_N"/>
</dbReference>
<dbReference type="RefSeq" id="WP_129087070.1">
    <property type="nucleotide sequence ID" value="NZ_CP053836.1"/>
</dbReference>
<dbReference type="Pfam" id="PF01973">
    <property type="entry name" value="MptE-like"/>
    <property type="match status" value="1"/>
</dbReference>
<feature type="domain" description="Glycosyltransferase Maf N-terminal" evidence="3">
    <location>
        <begin position="18"/>
        <end position="246"/>
    </location>
</feature>
<dbReference type="AlphaFoldDB" id="A0A4Q1AL73"/>
<keyword evidence="5" id="KW-1185">Reference proteome</keyword>
<evidence type="ECO:0000313" key="5">
    <source>
        <dbReference type="Proteomes" id="UP000289758"/>
    </source>
</evidence>
<dbReference type="PANTHER" id="PTHR41786:SF1">
    <property type="entry name" value="6-HYDROXYMETHYLPTERIN DIPHOSPHOKINASE MPTE-LIKE DOMAIN-CONTAINING PROTEIN"/>
    <property type="match status" value="1"/>
</dbReference>
<accession>A0A4Q1AL73</accession>
<dbReference type="Pfam" id="PF20157">
    <property type="entry name" value="Maf_flag10_N"/>
    <property type="match status" value="1"/>
</dbReference>
<reference evidence="4 5" key="1">
    <citation type="submission" date="2017-10" db="EMBL/GenBank/DDBJ databases">
        <title>Genomics of the genus Arcobacter.</title>
        <authorList>
            <person name="Perez-Cataluna A."/>
            <person name="Figueras M.J."/>
        </authorList>
    </citation>
    <scope>NUCLEOTIDE SEQUENCE [LARGE SCALE GENOMIC DNA]</scope>
    <source>
        <strain evidence="4 5">CECT 8441</strain>
    </source>
</reference>
<dbReference type="PANTHER" id="PTHR41786">
    <property type="entry name" value="MOTILITY ACCESSORY FACTOR MAF"/>
    <property type="match status" value="1"/>
</dbReference>
<evidence type="ECO:0000259" key="2">
    <source>
        <dbReference type="Pfam" id="PF01973"/>
    </source>
</evidence>
<evidence type="ECO:0008006" key="6">
    <source>
        <dbReference type="Google" id="ProtNLM"/>
    </source>
</evidence>
<dbReference type="Proteomes" id="UP000289758">
    <property type="component" value="Unassembled WGS sequence"/>
</dbReference>
<name>A0A4Q1AL73_9BACT</name>
<feature type="domain" description="6-hydroxymethylpterin diphosphokinase MptE-like" evidence="2">
    <location>
        <begin position="284"/>
        <end position="444"/>
    </location>
</feature>
<proteinExistence type="predicted"/>
<protein>
    <recommendedName>
        <fullName evidence="6">Motility accessory factor</fullName>
    </recommendedName>
</protein>